<name>A0A929N330_9ACTO</name>
<keyword evidence="2" id="KW-0812">Transmembrane</keyword>
<accession>A0A929N330</accession>
<protein>
    <submittedName>
        <fullName evidence="3">Uncharacterized protein</fullName>
    </submittedName>
</protein>
<evidence type="ECO:0000313" key="3">
    <source>
        <dbReference type="EMBL" id="MBF0940690.1"/>
    </source>
</evidence>
<proteinExistence type="predicted"/>
<dbReference type="EMBL" id="JABZFZ010000439">
    <property type="protein sequence ID" value="MBF0940690.1"/>
    <property type="molecule type" value="Genomic_DNA"/>
</dbReference>
<gene>
    <name evidence="3" type="ORF">HXK03_07440</name>
</gene>
<feature type="transmembrane region" description="Helical" evidence="2">
    <location>
        <begin position="20"/>
        <end position="44"/>
    </location>
</feature>
<evidence type="ECO:0000256" key="1">
    <source>
        <dbReference type="SAM" id="MobiDB-lite"/>
    </source>
</evidence>
<keyword evidence="2" id="KW-0472">Membrane</keyword>
<organism evidence="3 4">
    <name type="scientific">Schaalia georgiae</name>
    <dbReference type="NCBI Taxonomy" id="52768"/>
    <lineage>
        <taxon>Bacteria</taxon>
        <taxon>Bacillati</taxon>
        <taxon>Actinomycetota</taxon>
        <taxon>Actinomycetes</taxon>
        <taxon>Actinomycetales</taxon>
        <taxon>Actinomycetaceae</taxon>
        <taxon>Schaalia</taxon>
    </lineage>
</organism>
<evidence type="ECO:0000256" key="2">
    <source>
        <dbReference type="SAM" id="Phobius"/>
    </source>
</evidence>
<reference evidence="3" key="1">
    <citation type="submission" date="2020-04" db="EMBL/GenBank/DDBJ databases">
        <title>Deep metagenomics examines the oral microbiome during advanced dental caries in children, revealing novel taxa and co-occurrences with host molecules.</title>
        <authorList>
            <person name="Baker J.L."/>
            <person name="Morton J.T."/>
            <person name="Dinis M."/>
            <person name="Alvarez R."/>
            <person name="Tran N.C."/>
            <person name="Knight R."/>
            <person name="Edlund A."/>
        </authorList>
    </citation>
    <scope>NUCLEOTIDE SEQUENCE</scope>
    <source>
        <strain evidence="3">JCVI_32_bin.64</strain>
    </source>
</reference>
<feature type="region of interest" description="Disordered" evidence="1">
    <location>
        <begin position="60"/>
        <end position="85"/>
    </location>
</feature>
<sequence>MPLWRAKPIMEDDSSMYEGALTMVVTVCIVIVVAVGVFVVLALSRRSAGQWQRRLRDRKVEFHPEGGDAPSEAGGSPRMTSLDALLDSASTPSNAYFSADRLPGIAKFEAASERRGQHSEQSSEQGQ</sequence>
<dbReference type="Proteomes" id="UP000718630">
    <property type="component" value="Unassembled WGS sequence"/>
</dbReference>
<feature type="region of interest" description="Disordered" evidence="1">
    <location>
        <begin position="108"/>
        <end position="127"/>
    </location>
</feature>
<evidence type="ECO:0000313" key="4">
    <source>
        <dbReference type="Proteomes" id="UP000718630"/>
    </source>
</evidence>
<dbReference type="AlphaFoldDB" id="A0A929N330"/>
<comment type="caution">
    <text evidence="3">The sequence shown here is derived from an EMBL/GenBank/DDBJ whole genome shotgun (WGS) entry which is preliminary data.</text>
</comment>
<keyword evidence="2" id="KW-1133">Transmembrane helix</keyword>